<dbReference type="PANTHER" id="PTHR13952">
    <property type="entry name" value="U1 SMALL NUCLEAR RIBONUCLEOPROTEIN 70 KD"/>
    <property type="match status" value="1"/>
</dbReference>
<feature type="compositionally biased region" description="Polar residues" evidence="4">
    <location>
        <begin position="457"/>
        <end position="470"/>
    </location>
</feature>
<dbReference type="InterPro" id="IPR000504">
    <property type="entry name" value="RRM_dom"/>
</dbReference>
<dbReference type="GO" id="GO:0003729">
    <property type="term" value="F:mRNA binding"/>
    <property type="evidence" value="ECO:0007669"/>
    <property type="project" value="TreeGrafter"/>
</dbReference>
<dbReference type="KEGG" id="cten:18250268"/>
<dbReference type="InterPro" id="IPR003954">
    <property type="entry name" value="RRM_euk-type"/>
</dbReference>
<dbReference type="GO" id="GO:0017069">
    <property type="term" value="F:snRNA binding"/>
    <property type="evidence" value="ECO:0007669"/>
    <property type="project" value="TreeGrafter"/>
</dbReference>
<keyword evidence="2" id="KW-0539">Nucleus</keyword>
<keyword evidence="7" id="KW-1185">Reference proteome</keyword>
<accession>G3B3U6</accession>
<proteinExistence type="predicted"/>
<dbReference type="InterPro" id="IPR035979">
    <property type="entry name" value="RBD_domain_sf"/>
</dbReference>
<dbReference type="InterPro" id="IPR034352">
    <property type="entry name" value="Rim4_RRM1"/>
</dbReference>
<dbReference type="Gene3D" id="3.30.70.330">
    <property type="match status" value="2"/>
</dbReference>
<dbReference type="InterPro" id="IPR051183">
    <property type="entry name" value="U1_U11-U12_snRNP_70-35kDa"/>
</dbReference>
<dbReference type="GeneID" id="18250268"/>
<dbReference type="eggNOG" id="ENOG502QUGB">
    <property type="taxonomic scope" value="Eukaryota"/>
</dbReference>
<feature type="region of interest" description="Disordered" evidence="4">
    <location>
        <begin position="457"/>
        <end position="492"/>
    </location>
</feature>
<dbReference type="SMART" id="SM00360">
    <property type="entry name" value="RRM"/>
    <property type="match status" value="2"/>
</dbReference>
<gene>
    <name evidence="6" type="ORF">CANTEDRAFT_93249</name>
</gene>
<organism evidence="7">
    <name type="scientific">Candida tenuis (strain ATCC 10573 / BCRC 21748 / CBS 615 / JCM 9827 / NBRC 10315 / NRRL Y-1498 / VKM Y-70)</name>
    <name type="common">Yeast</name>
    <name type="synonym">Yamadazyma tenuis</name>
    <dbReference type="NCBI Taxonomy" id="590646"/>
    <lineage>
        <taxon>Eukaryota</taxon>
        <taxon>Fungi</taxon>
        <taxon>Dikarya</taxon>
        <taxon>Ascomycota</taxon>
        <taxon>Saccharomycotina</taxon>
        <taxon>Pichiomycetes</taxon>
        <taxon>Debaryomycetaceae</taxon>
        <taxon>Yamadazyma</taxon>
    </lineage>
</organism>
<feature type="domain" description="RRM" evidence="5">
    <location>
        <begin position="304"/>
        <end position="382"/>
    </location>
</feature>
<dbReference type="EMBL" id="GL996521">
    <property type="protein sequence ID" value="EGV63737.1"/>
    <property type="molecule type" value="Genomic_DNA"/>
</dbReference>
<dbReference type="Proteomes" id="UP000000707">
    <property type="component" value="Unassembled WGS sequence"/>
</dbReference>
<dbReference type="GO" id="GO:0000398">
    <property type="term" value="P:mRNA splicing, via spliceosome"/>
    <property type="evidence" value="ECO:0007669"/>
    <property type="project" value="TreeGrafter"/>
</dbReference>
<protein>
    <recommendedName>
        <fullName evidence="5">RRM domain-containing protein</fullName>
    </recommendedName>
</protein>
<feature type="compositionally biased region" description="Low complexity" evidence="4">
    <location>
        <begin position="75"/>
        <end position="93"/>
    </location>
</feature>
<keyword evidence="3" id="KW-0694">RNA-binding</keyword>
<evidence type="ECO:0000313" key="7">
    <source>
        <dbReference type="Proteomes" id="UP000000707"/>
    </source>
</evidence>
<dbReference type="STRING" id="590646.G3B3U6"/>
<evidence type="ECO:0000313" key="6">
    <source>
        <dbReference type="EMBL" id="EGV63737.1"/>
    </source>
</evidence>
<sequence>MQFRERSEERKDDIKRSDIPSAISQEILESVVVSGADLRSVSKSTGKNTTKEHLQIWEENTNTARSTITEISTVSTSVSSSNDTRTSRNTNDTGITTGKLETPFDFNKENEPSSVRGKPSACVFVASLCSTKSDDVLGAAVSNHFSKYGQVTNIKVLRDVRNRPYAFVQYRTDEDCHRAIANGHNSLLHGRKLRCEAAKVNRTLFIDLSTPRSQSEVRKVIKGLGETEQMLAADKHGVPLQFETFSQFWFIKFVYRDDAIRAFASLSCERYYHIEWAQNIEEKAFGKRDRPGKTPVPLMGFDKYSVFVSHLGNDVAAADLRERFSRHGSITNVQFISRQSKLNGSSFAFITYEEEVGAARAVEIENHSMLKDKNIHVQYKEIHHKHNNSHNKNPLGVQLAPPPINMLKRVKPFHTQGGPKNFNMYKEPKGDSVTRGVENSHYYYVYNNEAPRFFPSTGPNHVLNKNQNLNPDLDTDTSSSSTSSRTSESIRNNTDPALYSYYYYPY</sequence>
<evidence type="ECO:0000256" key="4">
    <source>
        <dbReference type="SAM" id="MobiDB-lite"/>
    </source>
</evidence>
<feature type="region of interest" description="Disordered" evidence="4">
    <location>
        <begin position="75"/>
        <end position="112"/>
    </location>
</feature>
<dbReference type="PANTHER" id="PTHR13952:SF6">
    <property type="entry name" value="U11_U12 SMALL NUCLEAR RIBONUCLEOPROTEIN 35 KDA PROTEIN"/>
    <property type="match status" value="1"/>
</dbReference>
<dbReference type="OrthoDB" id="410044at2759"/>
<evidence type="ECO:0000256" key="3">
    <source>
        <dbReference type="PROSITE-ProRule" id="PRU00176"/>
    </source>
</evidence>
<dbReference type="AlphaFoldDB" id="G3B3U6"/>
<dbReference type="InterPro" id="IPR012677">
    <property type="entry name" value="Nucleotide-bd_a/b_plait_sf"/>
</dbReference>
<dbReference type="PROSITE" id="PS50102">
    <property type="entry name" value="RRM"/>
    <property type="match status" value="2"/>
</dbReference>
<feature type="domain" description="RRM" evidence="5">
    <location>
        <begin position="121"/>
        <end position="211"/>
    </location>
</feature>
<dbReference type="SUPFAM" id="SSF54928">
    <property type="entry name" value="RNA-binding domain, RBD"/>
    <property type="match status" value="2"/>
</dbReference>
<reference evidence="6 7" key="1">
    <citation type="journal article" date="2011" name="Proc. Natl. Acad. Sci. U.S.A.">
        <title>Comparative genomics of xylose-fermenting fungi for enhanced biofuel production.</title>
        <authorList>
            <person name="Wohlbach D.J."/>
            <person name="Kuo A."/>
            <person name="Sato T.K."/>
            <person name="Potts K.M."/>
            <person name="Salamov A.A."/>
            <person name="LaButti K.M."/>
            <person name="Sun H."/>
            <person name="Clum A."/>
            <person name="Pangilinan J.L."/>
            <person name="Lindquist E.A."/>
            <person name="Lucas S."/>
            <person name="Lapidus A."/>
            <person name="Jin M."/>
            <person name="Gunawan C."/>
            <person name="Balan V."/>
            <person name="Dale B.E."/>
            <person name="Jeffries T.W."/>
            <person name="Zinkel R."/>
            <person name="Barry K.W."/>
            <person name="Grigoriev I.V."/>
            <person name="Gasch A.P."/>
        </authorList>
    </citation>
    <scope>NUCLEOTIDE SEQUENCE [LARGE SCALE GENOMIC DNA]</scope>
    <source>
        <strain evidence="7">ATCC 10573 / BCRC 21748 / CBS 615 / JCM 9827 / NBRC 10315 / NRRL Y-1498 / VKM Y-70</strain>
    </source>
</reference>
<evidence type="ECO:0000259" key="5">
    <source>
        <dbReference type="PROSITE" id="PS50102"/>
    </source>
</evidence>
<dbReference type="RefSeq" id="XP_006686051.1">
    <property type="nucleotide sequence ID" value="XM_006685988.1"/>
</dbReference>
<evidence type="ECO:0000256" key="2">
    <source>
        <dbReference type="ARBA" id="ARBA00023242"/>
    </source>
</evidence>
<dbReference type="Pfam" id="PF00076">
    <property type="entry name" value="RRM_1"/>
    <property type="match status" value="2"/>
</dbReference>
<dbReference type="GO" id="GO:0071011">
    <property type="term" value="C:precatalytic spliceosome"/>
    <property type="evidence" value="ECO:0007669"/>
    <property type="project" value="TreeGrafter"/>
</dbReference>
<dbReference type="CDD" id="cd12453">
    <property type="entry name" value="RRM1_RIM4_like"/>
    <property type="match status" value="1"/>
</dbReference>
<feature type="compositionally biased region" description="Low complexity" evidence="4">
    <location>
        <begin position="476"/>
        <end position="489"/>
    </location>
</feature>
<name>G3B3U6_CANTC</name>
<comment type="subcellular location">
    <subcellularLocation>
        <location evidence="1">Nucleus</location>
    </subcellularLocation>
</comment>
<dbReference type="HOGENOM" id="CLU_538593_0_0_1"/>
<dbReference type="SMART" id="SM00361">
    <property type="entry name" value="RRM_1"/>
    <property type="match status" value="2"/>
</dbReference>
<evidence type="ECO:0000256" key="1">
    <source>
        <dbReference type="ARBA" id="ARBA00004123"/>
    </source>
</evidence>